<keyword evidence="9" id="KW-1185">Reference proteome</keyword>
<comment type="similarity">
    <text evidence="2 6">Belongs to the flavin monoamine oxidase family.</text>
</comment>
<dbReference type="PANTHER" id="PTHR43563:SF1">
    <property type="entry name" value="AMINE OXIDASE [FLAVIN-CONTAINING] B"/>
    <property type="match status" value="1"/>
</dbReference>
<dbReference type="PANTHER" id="PTHR43563">
    <property type="entry name" value="AMINE OXIDASE"/>
    <property type="match status" value="1"/>
</dbReference>
<dbReference type="EMBL" id="JAQIZZ010000008">
    <property type="protein sequence ID" value="KAJ5524799.1"/>
    <property type="molecule type" value="Genomic_DNA"/>
</dbReference>
<accession>A0AAD6CJT6</accession>
<feature type="domain" description="Amine oxidase" evidence="7">
    <location>
        <begin position="44"/>
        <end position="477"/>
    </location>
</feature>
<keyword evidence="6" id="KW-0285">Flavoprotein</keyword>
<evidence type="ECO:0000256" key="3">
    <source>
        <dbReference type="ARBA" id="ARBA00023002"/>
    </source>
</evidence>
<evidence type="ECO:0000256" key="6">
    <source>
        <dbReference type="RuleBase" id="RU362067"/>
    </source>
</evidence>
<dbReference type="PRINTS" id="PR00757">
    <property type="entry name" value="AMINEOXDASEF"/>
</dbReference>
<evidence type="ECO:0000256" key="2">
    <source>
        <dbReference type="ARBA" id="ARBA00005995"/>
    </source>
</evidence>
<gene>
    <name evidence="8" type="ORF">N7494_011449</name>
</gene>
<reference evidence="8 9" key="1">
    <citation type="journal article" date="2023" name="IMA Fungus">
        <title>Comparative genomic study of the Penicillium genus elucidates a diverse pangenome and 15 lateral gene transfer events.</title>
        <authorList>
            <person name="Petersen C."/>
            <person name="Sorensen T."/>
            <person name="Nielsen M.R."/>
            <person name="Sondergaard T.E."/>
            <person name="Sorensen J.L."/>
            <person name="Fitzpatrick D.A."/>
            <person name="Frisvad J.C."/>
            <person name="Nielsen K.L."/>
        </authorList>
    </citation>
    <scope>NUCLEOTIDE SEQUENCE [LARGE SCALE GENOMIC DNA]</scope>
    <source>
        <strain evidence="8 9">IBT 35679</strain>
    </source>
</reference>
<dbReference type="Gene3D" id="3.90.660.10">
    <property type="match status" value="2"/>
</dbReference>
<proteinExistence type="inferred from homology"/>
<dbReference type="GO" id="GO:0097621">
    <property type="term" value="F:monoamine oxidase activity"/>
    <property type="evidence" value="ECO:0007669"/>
    <property type="project" value="UniProtKB-EC"/>
</dbReference>
<dbReference type="AlphaFoldDB" id="A0AAD6CJT6"/>
<dbReference type="EC" id="1.4.3.-" evidence="6"/>
<dbReference type="InterPro" id="IPR002937">
    <property type="entry name" value="Amino_oxidase"/>
</dbReference>
<keyword evidence="6" id="KW-0274">FAD</keyword>
<dbReference type="InterPro" id="IPR001613">
    <property type="entry name" value="Flavin_amine_oxidase"/>
</dbReference>
<dbReference type="Pfam" id="PF01593">
    <property type="entry name" value="Amino_oxidase"/>
    <property type="match status" value="1"/>
</dbReference>
<comment type="caution">
    <text evidence="8">The sequence shown here is derived from an EMBL/GenBank/DDBJ whole genome shotgun (WGS) entry which is preliminary data.</text>
</comment>
<evidence type="ECO:0000256" key="5">
    <source>
        <dbReference type="PIRSR" id="PIRSR601613-1"/>
    </source>
</evidence>
<comment type="catalytic activity">
    <reaction evidence="4">
        <text>a secondary aliphatic amine + O2 + H2O = a primary amine + an aldehyde + H2O2</text>
        <dbReference type="Rhea" id="RHEA:26414"/>
        <dbReference type="ChEBI" id="CHEBI:15377"/>
        <dbReference type="ChEBI" id="CHEBI:15379"/>
        <dbReference type="ChEBI" id="CHEBI:16240"/>
        <dbReference type="ChEBI" id="CHEBI:17478"/>
        <dbReference type="ChEBI" id="CHEBI:58855"/>
        <dbReference type="ChEBI" id="CHEBI:65296"/>
        <dbReference type="EC" id="1.4.3.4"/>
    </reaction>
</comment>
<organism evidence="8 9">
    <name type="scientific">Penicillium frequentans</name>
    <dbReference type="NCBI Taxonomy" id="3151616"/>
    <lineage>
        <taxon>Eukaryota</taxon>
        <taxon>Fungi</taxon>
        <taxon>Dikarya</taxon>
        <taxon>Ascomycota</taxon>
        <taxon>Pezizomycotina</taxon>
        <taxon>Eurotiomycetes</taxon>
        <taxon>Eurotiomycetidae</taxon>
        <taxon>Eurotiales</taxon>
        <taxon>Aspergillaceae</taxon>
        <taxon>Penicillium</taxon>
    </lineage>
</organism>
<feature type="binding site" evidence="5">
    <location>
        <position position="379"/>
    </location>
    <ligand>
        <name>substrate</name>
    </ligand>
</feature>
<evidence type="ECO:0000259" key="7">
    <source>
        <dbReference type="Pfam" id="PF01593"/>
    </source>
</evidence>
<dbReference type="SUPFAM" id="SSF51905">
    <property type="entry name" value="FAD/NAD(P)-binding domain"/>
    <property type="match status" value="1"/>
</dbReference>
<dbReference type="Gene3D" id="3.50.50.60">
    <property type="entry name" value="FAD/NAD(P)-binding domain"/>
    <property type="match status" value="2"/>
</dbReference>
<dbReference type="InterPro" id="IPR036188">
    <property type="entry name" value="FAD/NAD-bd_sf"/>
</dbReference>
<feature type="binding site" evidence="5">
    <location>
        <begin position="65"/>
        <end position="66"/>
    </location>
    <ligand>
        <name>FAD</name>
        <dbReference type="ChEBI" id="CHEBI:57692"/>
    </ligand>
</feature>
<sequence length="490" mass="54020">MPKSKEGFLWSPRQTIDGLETEAVIQSSPSIKSAYDAIVIGTGFAGLIAARNLSQDHNTSVLLIEARDRIGGRTWTAKAFGEEFEMGGTWVHWGQPHLYHELHRYGLHRYLKTSAGTSAAEKQYFNTGAEGIKEIDPMEGALILERVAEEFFTIDGLSSRELMPFPHEPFRKPGLWQKYDHLTVKQRLDLLTGFSSFEKDLFESNVSTFGSAPGAETGFTEALRWFALGGHSMAGVYERAGIYKIGHGGMTSFARAILDDFKGDIVMDTVVEKIDEGRNGVTLHVSGGRKLHGKAIISTIPLNCLKDIAFNPPLSLLRREAIASGHINQGAKIHFRLSATESGWFATSHASGGSSFLFAFSDHNGNQPSGPQGTWCIGFGYSGHLTDKRESSHIIKKFQENIKPDASIQAYLTHDWMNDPFAKGTWCCWGPNHFSKFVQELQKPHGRVFFASADWADGWRGFVDGAIESGQKAASDVKTMITSASPTVRL</sequence>
<protein>
    <recommendedName>
        <fullName evidence="6">Amine oxidase</fullName>
        <ecNumber evidence="6">1.4.3.-</ecNumber>
    </recommendedName>
</protein>
<feature type="binding site" evidence="5">
    <location>
        <position position="271"/>
    </location>
    <ligand>
        <name>FAD</name>
        <dbReference type="ChEBI" id="CHEBI:57692"/>
    </ligand>
</feature>
<comment type="cofactor">
    <cofactor evidence="1 6">
        <name>FAD</name>
        <dbReference type="ChEBI" id="CHEBI:57692"/>
    </cofactor>
</comment>
<evidence type="ECO:0000256" key="1">
    <source>
        <dbReference type="ARBA" id="ARBA00001974"/>
    </source>
</evidence>
<dbReference type="InterPro" id="IPR050703">
    <property type="entry name" value="Flavin_MAO"/>
</dbReference>
<name>A0AAD6CJT6_9EURO</name>
<dbReference type="Proteomes" id="UP001220324">
    <property type="component" value="Unassembled WGS sequence"/>
</dbReference>
<evidence type="ECO:0000313" key="8">
    <source>
        <dbReference type="EMBL" id="KAJ5524799.1"/>
    </source>
</evidence>
<evidence type="ECO:0000256" key="4">
    <source>
        <dbReference type="ARBA" id="ARBA00048448"/>
    </source>
</evidence>
<evidence type="ECO:0000313" key="9">
    <source>
        <dbReference type="Proteomes" id="UP001220324"/>
    </source>
</evidence>
<keyword evidence="3 6" id="KW-0560">Oxidoreductase</keyword>